<dbReference type="TCDB" id="3.A.1.109.6">
    <property type="family name" value="the atp-binding cassette (abc) superfamily"/>
</dbReference>
<dbReference type="STRING" id="526222.Desal_2213"/>
<dbReference type="GO" id="GO:0005524">
    <property type="term" value="F:ATP binding"/>
    <property type="evidence" value="ECO:0007669"/>
    <property type="project" value="UniProtKB-KW"/>
</dbReference>
<evidence type="ECO:0000256" key="3">
    <source>
        <dbReference type="ARBA" id="ARBA00022475"/>
    </source>
</evidence>
<dbReference type="InterPro" id="IPR039421">
    <property type="entry name" value="Type_1_exporter"/>
</dbReference>
<dbReference type="SMART" id="SM00382">
    <property type="entry name" value="AAA"/>
    <property type="match status" value="1"/>
</dbReference>
<evidence type="ECO:0000256" key="4">
    <source>
        <dbReference type="ARBA" id="ARBA00022692"/>
    </source>
</evidence>
<evidence type="ECO:0000256" key="7">
    <source>
        <dbReference type="ARBA" id="ARBA00022989"/>
    </source>
</evidence>
<dbReference type="InterPro" id="IPR003593">
    <property type="entry name" value="AAA+_ATPase"/>
</dbReference>
<keyword evidence="4 10" id="KW-0812">Transmembrane</keyword>
<evidence type="ECO:0000256" key="6">
    <source>
        <dbReference type="ARBA" id="ARBA00022840"/>
    </source>
</evidence>
<feature type="region of interest" description="Disordered" evidence="9">
    <location>
        <begin position="1"/>
        <end position="63"/>
    </location>
</feature>
<keyword evidence="3" id="KW-1003">Cell membrane</keyword>
<evidence type="ECO:0000259" key="11">
    <source>
        <dbReference type="PROSITE" id="PS50893"/>
    </source>
</evidence>
<dbReference type="SUPFAM" id="SSF52540">
    <property type="entry name" value="P-loop containing nucleoside triphosphate hydrolases"/>
    <property type="match status" value="1"/>
</dbReference>
<keyword evidence="6" id="KW-0067">ATP-binding</keyword>
<evidence type="ECO:0000259" key="12">
    <source>
        <dbReference type="PROSITE" id="PS50929"/>
    </source>
</evidence>
<keyword evidence="2" id="KW-0813">Transport</keyword>
<feature type="transmembrane region" description="Helical" evidence="10">
    <location>
        <begin position="238"/>
        <end position="255"/>
    </location>
</feature>
<dbReference type="Pfam" id="PF00005">
    <property type="entry name" value="ABC_tran"/>
    <property type="match status" value="1"/>
</dbReference>
<dbReference type="KEGG" id="dsa:Desal_2213"/>
<dbReference type="PANTHER" id="PTHR43394">
    <property type="entry name" value="ATP-DEPENDENT PERMEASE MDL1, MITOCHONDRIAL"/>
    <property type="match status" value="1"/>
</dbReference>
<dbReference type="PANTHER" id="PTHR43394:SF1">
    <property type="entry name" value="ATP-BINDING CASSETTE SUB-FAMILY B MEMBER 10, MITOCHONDRIAL"/>
    <property type="match status" value="1"/>
</dbReference>
<dbReference type="EMBL" id="CP001649">
    <property type="protein sequence ID" value="ACS80269.1"/>
    <property type="molecule type" value="Genomic_DNA"/>
</dbReference>
<protein>
    <submittedName>
        <fullName evidence="13">ABC transporter related</fullName>
    </submittedName>
</protein>
<dbReference type="InterPro" id="IPR003439">
    <property type="entry name" value="ABC_transporter-like_ATP-bd"/>
</dbReference>
<dbReference type="eggNOG" id="COG2274">
    <property type="taxonomic scope" value="Bacteria"/>
</dbReference>
<dbReference type="AlphaFoldDB" id="C6BWI9"/>
<feature type="transmembrane region" description="Helical" evidence="10">
    <location>
        <begin position="315"/>
        <end position="334"/>
    </location>
</feature>
<accession>C6BWI9</accession>
<keyword evidence="8 10" id="KW-0472">Membrane</keyword>
<proteinExistence type="predicted"/>
<feature type="domain" description="ABC transmembrane type-1" evidence="12">
    <location>
        <begin position="204"/>
        <end position="480"/>
    </location>
</feature>
<feature type="transmembrane region" description="Helical" evidence="10">
    <location>
        <begin position="425"/>
        <end position="446"/>
    </location>
</feature>
<dbReference type="GO" id="GO:0005886">
    <property type="term" value="C:plasma membrane"/>
    <property type="evidence" value="ECO:0007669"/>
    <property type="project" value="UniProtKB-SubCell"/>
</dbReference>
<dbReference type="Gene3D" id="3.40.50.300">
    <property type="entry name" value="P-loop containing nucleotide triphosphate hydrolases"/>
    <property type="match status" value="1"/>
</dbReference>
<feature type="transmembrane region" description="Helical" evidence="10">
    <location>
        <begin position="340"/>
        <end position="360"/>
    </location>
</feature>
<name>C6BWI9_MARSD</name>
<feature type="compositionally biased region" description="Polar residues" evidence="9">
    <location>
        <begin position="15"/>
        <end position="34"/>
    </location>
</feature>
<organism evidence="13 14">
    <name type="scientific">Maridesulfovibrio salexigens (strain ATCC 14822 / DSM 2638 / NCIMB 8403 / VKM B-1763)</name>
    <name type="common">Desulfovibrio salexigens</name>
    <dbReference type="NCBI Taxonomy" id="526222"/>
    <lineage>
        <taxon>Bacteria</taxon>
        <taxon>Pseudomonadati</taxon>
        <taxon>Thermodesulfobacteriota</taxon>
        <taxon>Desulfovibrionia</taxon>
        <taxon>Desulfovibrionales</taxon>
        <taxon>Desulfovibrionaceae</taxon>
        <taxon>Maridesulfovibrio</taxon>
    </lineage>
</organism>
<dbReference type="PROSITE" id="PS50929">
    <property type="entry name" value="ABC_TM1F"/>
    <property type="match status" value="1"/>
</dbReference>
<sequence length="750" mass="82417">MDNHKNPNPAPDTAVKNQTESAKGSGDTINTKGATQPEDGGSEKSDLASQESVGLFNPDEDEKGASVTSCLKKIADKYGIVVSGSSLQLGSSSSTNEYLRLQADNMGLNLSIKPLPLKIEDEMLPLIVQYSDGSFALIEEKVGRRLTLWNGRQEIIRNKKSEFSEFKDWACSLKPVFETDRVPFLSLTWFIGQIGKMWPMYSQVILATVMIHCFTLVIPLLMGIFYDRILPNLAENSLKVLITGAIIVLAFDYILKNVRTSLVEKAALRVEQDAEPQLLSLVLDTNYSKLPISAGHLAHAVQEFSRIKSLFTTQLVVGSIDFFFLFFFLFIIYLNSGMLFAVPAVTSFLVLIVAVVYGFFIDANVSAQSKLQSRKSSFLNEIFNGVESIKVTNAARLFVSRWASEIEKSGEMSSKYRIAQSRCSMTTGFLGQLNSAGLLIVAFFLIKNGNMSSGGLLATMVLSGRCIAVSASMSNLITSYLFARRSYKDLRKILELQKETCETRQFKIQQLGGGVRFDSVSFRYQPESPYALENVSFETKPGEKVGIIGPMGSGKSTLLKLLAGLADPSEGLIMLDGHNMAHLNIEKVREFVGVVPQSPVLFHGTLELNLLMGSRTATQKSLKQALTISGIERFVSKHPLGLKMPILEGGKNLSRGQRQAVAVARALISSPPLLLLDEPTSSMDSTQERMLINQIKGTMADKSIFVVTHRPQILEVVDRILVVDQGRIVADGPRDEIIRKLSSPAPAKQG</sequence>
<dbReference type="HOGENOM" id="CLU_000604_84_3_7"/>
<dbReference type="InterPro" id="IPR027417">
    <property type="entry name" value="P-loop_NTPase"/>
</dbReference>
<reference evidence="13 14" key="1">
    <citation type="submission" date="2009-06" db="EMBL/GenBank/DDBJ databases">
        <title>Complete sequence of Desulfovibrio salexigens DSM 2638.</title>
        <authorList>
            <consortium name="US DOE Joint Genome Institute"/>
            <person name="Lucas S."/>
            <person name="Copeland A."/>
            <person name="Lapidus A."/>
            <person name="Glavina del Rio T."/>
            <person name="Tice H."/>
            <person name="Bruce D."/>
            <person name="Goodwin L."/>
            <person name="Pitluck S."/>
            <person name="Munk A.C."/>
            <person name="Brettin T."/>
            <person name="Detter J.C."/>
            <person name="Han C."/>
            <person name="Tapia R."/>
            <person name="Larimer F."/>
            <person name="Land M."/>
            <person name="Hauser L."/>
            <person name="Kyrpides N."/>
            <person name="Anderson I."/>
            <person name="Wall J.D."/>
            <person name="Arkin A.P."/>
            <person name="Dehal P."/>
            <person name="Chivian D."/>
            <person name="Giles B."/>
            <person name="Hazen T.C."/>
        </authorList>
    </citation>
    <scope>NUCLEOTIDE SEQUENCE [LARGE SCALE GENOMIC DNA]</scope>
    <source>
        <strain evidence="14">ATCC 14822 / DSM 2638 / NCIMB 8403 / VKM B-1763</strain>
    </source>
</reference>
<evidence type="ECO:0000256" key="9">
    <source>
        <dbReference type="SAM" id="MobiDB-lite"/>
    </source>
</evidence>
<evidence type="ECO:0000256" key="2">
    <source>
        <dbReference type="ARBA" id="ARBA00022448"/>
    </source>
</evidence>
<evidence type="ECO:0000256" key="5">
    <source>
        <dbReference type="ARBA" id="ARBA00022741"/>
    </source>
</evidence>
<evidence type="ECO:0000313" key="13">
    <source>
        <dbReference type="EMBL" id="ACS80269.1"/>
    </source>
</evidence>
<comment type="subcellular location">
    <subcellularLocation>
        <location evidence="1">Cell membrane</location>
        <topology evidence="1">Multi-pass membrane protein</topology>
    </subcellularLocation>
</comment>
<evidence type="ECO:0000256" key="8">
    <source>
        <dbReference type="ARBA" id="ARBA00023136"/>
    </source>
</evidence>
<dbReference type="InterPro" id="IPR011527">
    <property type="entry name" value="ABC1_TM_dom"/>
</dbReference>
<dbReference type="Gene3D" id="1.20.1560.10">
    <property type="entry name" value="ABC transporter type 1, transmembrane domain"/>
    <property type="match status" value="1"/>
</dbReference>
<keyword evidence="5" id="KW-0547">Nucleotide-binding</keyword>
<evidence type="ECO:0000313" key="14">
    <source>
        <dbReference type="Proteomes" id="UP000002601"/>
    </source>
</evidence>
<keyword evidence="14" id="KW-1185">Reference proteome</keyword>
<dbReference type="PROSITE" id="PS50893">
    <property type="entry name" value="ABC_TRANSPORTER_2"/>
    <property type="match status" value="1"/>
</dbReference>
<dbReference type="Proteomes" id="UP000002601">
    <property type="component" value="Chromosome"/>
</dbReference>
<keyword evidence="7 10" id="KW-1133">Transmembrane helix</keyword>
<gene>
    <name evidence="13" type="ordered locus">Desal_2213</name>
</gene>
<dbReference type="GO" id="GO:0015421">
    <property type="term" value="F:ABC-type oligopeptide transporter activity"/>
    <property type="evidence" value="ECO:0007669"/>
    <property type="project" value="TreeGrafter"/>
</dbReference>
<feature type="domain" description="ABC transporter" evidence="11">
    <location>
        <begin position="515"/>
        <end position="750"/>
    </location>
</feature>
<dbReference type="FunFam" id="3.40.50.300:FF:000299">
    <property type="entry name" value="ABC transporter ATP-binding protein/permease"/>
    <property type="match status" value="1"/>
</dbReference>
<evidence type="ECO:0000256" key="1">
    <source>
        <dbReference type="ARBA" id="ARBA00004651"/>
    </source>
</evidence>
<dbReference type="InterPro" id="IPR036640">
    <property type="entry name" value="ABC1_TM_sf"/>
</dbReference>
<evidence type="ECO:0000256" key="10">
    <source>
        <dbReference type="SAM" id="Phobius"/>
    </source>
</evidence>
<feature type="transmembrane region" description="Helical" evidence="10">
    <location>
        <begin position="204"/>
        <end position="226"/>
    </location>
</feature>
<dbReference type="OrthoDB" id="9760168at2"/>
<dbReference type="GO" id="GO:0016887">
    <property type="term" value="F:ATP hydrolysis activity"/>
    <property type="evidence" value="ECO:0007669"/>
    <property type="project" value="InterPro"/>
</dbReference>
<dbReference type="Pfam" id="PF00664">
    <property type="entry name" value="ABC_membrane"/>
    <property type="match status" value="1"/>
</dbReference>
<feature type="transmembrane region" description="Helical" evidence="10">
    <location>
        <begin position="458"/>
        <end position="483"/>
    </location>
</feature>
<dbReference type="SUPFAM" id="SSF90123">
    <property type="entry name" value="ABC transporter transmembrane region"/>
    <property type="match status" value="1"/>
</dbReference>